<reference evidence="2 3" key="1">
    <citation type="submission" date="2018-09" db="EMBL/GenBank/DDBJ databases">
        <title>YIM PH 21725 draft genome.</title>
        <authorList>
            <person name="Miao C."/>
        </authorList>
    </citation>
    <scope>NUCLEOTIDE SEQUENCE [LARGE SCALE GENOMIC DNA]</scope>
    <source>
        <strain evidence="3">YIM PH21725</strain>
    </source>
</reference>
<feature type="region of interest" description="Disordered" evidence="1">
    <location>
        <begin position="80"/>
        <end position="128"/>
    </location>
</feature>
<keyword evidence="3" id="KW-1185">Reference proteome</keyword>
<comment type="caution">
    <text evidence="2">The sequence shown here is derived from an EMBL/GenBank/DDBJ whole genome shotgun (WGS) entry which is preliminary data.</text>
</comment>
<dbReference type="Proteomes" id="UP000285112">
    <property type="component" value="Unassembled WGS sequence"/>
</dbReference>
<accession>A0A419HTJ8</accession>
<feature type="compositionally biased region" description="Low complexity" evidence="1">
    <location>
        <begin position="80"/>
        <end position="90"/>
    </location>
</feature>
<dbReference type="EMBL" id="QZFV01000117">
    <property type="protein sequence ID" value="RJQ80031.1"/>
    <property type="molecule type" value="Genomic_DNA"/>
</dbReference>
<feature type="compositionally biased region" description="Polar residues" evidence="1">
    <location>
        <begin position="103"/>
        <end position="116"/>
    </location>
</feature>
<sequence length="128" mass="13086">MRQGLAQIATARTALARGYGGIGEVGPLWGQLVEGTRDPSTAQLPALADIVVAGIGECHAAITRAEQLLTGYLKALGADASPPAGASATAVPEPPVSSDRIPQAQQRVGTSRTAGSQARGEWVRSDGW</sequence>
<gene>
    <name evidence="2" type="ORF">D5S19_25205</name>
</gene>
<proteinExistence type="predicted"/>
<evidence type="ECO:0000256" key="1">
    <source>
        <dbReference type="SAM" id="MobiDB-lite"/>
    </source>
</evidence>
<evidence type="ECO:0000313" key="3">
    <source>
        <dbReference type="Proteomes" id="UP000285112"/>
    </source>
</evidence>
<evidence type="ECO:0000313" key="2">
    <source>
        <dbReference type="EMBL" id="RJQ80031.1"/>
    </source>
</evidence>
<organism evidence="2 3">
    <name type="scientific">Amycolatopsis panacis</name>
    <dbReference type="NCBI Taxonomy" id="2340917"/>
    <lineage>
        <taxon>Bacteria</taxon>
        <taxon>Bacillati</taxon>
        <taxon>Actinomycetota</taxon>
        <taxon>Actinomycetes</taxon>
        <taxon>Pseudonocardiales</taxon>
        <taxon>Pseudonocardiaceae</taxon>
        <taxon>Amycolatopsis</taxon>
    </lineage>
</organism>
<name>A0A419HTJ8_9PSEU</name>
<protein>
    <submittedName>
        <fullName evidence="2">Uncharacterized protein</fullName>
    </submittedName>
</protein>
<dbReference type="AlphaFoldDB" id="A0A419HTJ8"/>